<protein>
    <recommendedName>
        <fullName evidence="4">Reverse transcriptase</fullName>
    </recommendedName>
</protein>
<feature type="compositionally biased region" description="Polar residues" evidence="1">
    <location>
        <begin position="1"/>
        <end position="15"/>
    </location>
</feature>
<organism evidence="2 3">
    <name type="scientific">Phytophthora megakarya</name>
    <dbReference type="NCBI Taxonomy" id="4795"/>
    <lineage>
        <taxon>Eukaryota</taxon>
        <taxon>Sar</taxon>
        <taxon>Stramenopiles</taxon>
        <taxon>Oomycota</taxon>
        <taxon>Peronosporomycetes</taxon>
        <taxon>Peronosporales</taxon>
        <taxon>Peronosporaceae</taxon>
        <taxon>Phytophthora</taxon>
    </lineage>
</organism>
<dbReference type="EMBL" id="NBNE01012770">
    <property type="protein sequence ID" value="OWY95564.1"/>
    <property type="molecule type" value="Genomic_DNA"/>
</dbReference>
<evidence type="ECO:0000256" key="1">
    <source>
        <dbReference type="SAM" id="MobiDB-lite"/>
    </source>
</evidence>
<comment type="caution">
    <text evidence="2">The sequence shown here is derived from an EMBL/GenBank/DDBJ whole genome shotgun (WGS) entry which is preliminary data.</text>
</comment>
<evidence type="ECO:0008006" key="4">
    <source>
        <dbReference type="Google" id="ProtNLM"/>
    </source>
</evidence>
<dbReference type="AlphaFoldDB" id="A0A225UR45"/>
<feature type="region of interest" description="Disordered" evidence="1">
    <location>
        <begin position="1"/>
        <end position="33"/>
    </location>
</feature>
<sequence>MNTLNHPPSRSTPQRIVSEIYSGGGGPGGEYSQARSRSEMVWISDAKRQVREQMNQRLRVGFADQADTHSDMVHPHLVGAGSRVWLYLDRVRE</sequence>
<dbReference type="Proteomes" id="UP000198211">
    <property type="component" value="Unassembled WGS sequence"/>
</dbReference>
<proteinExistence type="predicted"/>
<keyword evidence="3" id="KW-1185">Reference proteome</keyword>
<gene>
    <name evidence="2" type="ORF">PHMEG_00034399</name>
</gene>
<evidence type="ECO:0000313" key="3">
    <source>
        <dbReference type="Proteomes" id="UP000198211"/>
    </source>
</evidence>
<accession>A0A225UR45</accession>
<reference evidence="3" key="1">
    <citation type="submission" date="2017-03" db="EMBL/GenBank/DDBJ databases">
        <title>Phytopthora megakarya and P. palmivora, two closely related causual agents of cacao black pod achieved similar genome size and gene model numbers by different mechanisms.</title>
        <authorList>
            <person name="Ali S."/>
            <person name="Shao J."/>
            <person name="Larry D.J."/>
            <person name="Kronmiller B."/>
            <person name="Shen D."/>
            <person name="Strem M.D."/>
            <person name="Melnick R.L."/>
            <person name="Guiltinan M.J."/>
            <person name="Tyler B.M."/>
            <person name="Meinhardt L.W."/>
            <person name="Bailey B.A."/>
        </authorList>
    </citation>
    <scope>NUCLEOTIDE SEQUENCE [LARGE SCALE GENOMIC DNA]</scope>
    <source>
        <strain evidence="3">zdho120</strain>
    </source>
</reference>
<name>A0A225UR45_9STRA</name>
<dbReference type="OrthoDB" id="7701233at2759"/>
<evidence type="ECO:0000313" key="2">
    <source>
        <dbReference type="EMBL" id="OWY95564.1"/>
    </source>
</evidence>